<dbReference type="RefSeq" id="WP_113931306.1">
    <property type="nucleotide sequence ID" value="NZ_JACCEU010000001.1"/>
</dbReference>
<dbReference type="OrthoDB" id="9796287at2"/>
<comment type="caution">
    <text evidence="1">The sequence shown here is derived from an EMBL/GenBank/DDBJ whole genome shotgun (WGS) entry which is preliminary data.</text>
</comment>
<sequence length="317" mass="33109">MTDSIESLITRLNDLSVIEITGADAASFLHGQLTHDITGLKPESARLAGYCTAKGRLLGSLVVWRGVAADTLYALAKTDIAPALVKRLSMFVLRAKVRLSLTDMPVYGVALPQGQAAPALDGLAPSDLPATAPAYTTLHSSAAAWIAAPSADPQISRWWLVQTSESPQALPAEADGSFWQAADIAAGLPWVVAATQDTFIPQTLNLDLIDGVSFTKGCYPGQEVVARSHYRGTVKRRMAYGLAAPAEPAAQLAGVDIYNAAKPDSPCGRVVNAAAAGGSIHLLLEIQLADLDAADFRLATADGAKIAIQALPYAIAA</sequence>
<reference evidence="1 2" key="1">
    <citation type="submission" date="2018-06" db="EMBL/GenBank/DDBJ databases">
        <title>Genomic Encyclopedia of Type Strains, Phase IV (KMG-IV): sequencing the most valuable type-strain genomes for metagenomic binning, comparative biology and taxonomic classification.</title>
        <authorList>
            <person name="Goeker M."/>
        </authorList>
    </citation>
    <scope>NUCLEOTIDE SEQUENCE [LARGE SCALE GENOMIC DNA]</scope>
    <source>
        <strain evidence="1 2">DSM 25520</strain>
    </source>
</reference>
<dbReference type="Gene3D" id="3.30.70.1630">
    <property type="match status" value="1"/>
</dbReference>
<organism evidence="1 2">
    <name type="scientific">Eoetvoesiella caeni</name>
    <dbReference type="NCBI Taxonomy" id="645616"/>
    <lineage>
        <taxon>Bacteria</taxon>
        <taxon>Pseudomonadati</taxon>
        <taxon>Pseudomonadota</taxon>
        <taxon>Betaproteobacteria</taxon>
        <taxon>Burkholderiales</taxon>
        <taxon>Alcaligenaceae</taxon>
        <taxon>Eoetvoesiella</taxon>
    </lineage>
</organism>
<dbReference type="PANTHER" id="PTHR22602">
    <property type="entry name" value="TRANSFERASE CAF17, MITOCHONDRIAL-RELATED"/>
    <property type="match status" value="1"/>
</dbReference>
<proteinExistence type="predicted"/>
<dbReference type="InterPro" id="IPR017703">
    <property type="entry name" value="YgfZ/GCV_T_CS"/>
</dbReference>
<name>A0A366HJ63_9BURK</name>
<dbReference type="SUPFAM" id="SSF103025">
    <property type="entry name" value="Folate-binding domain"/>
    <property type="match status" value="1"/>
</dbReference>
<dbReference type="Proteomes" id="UP000253628">
    <property type="component" value="Unassembled WGS sequence"/>
</dbReference>
<protein>
    <submittedName>
        <fullName evidence="1">Uncharacterized protein</fullName>
    </submittedName>
</protein>
<dbReference type="NCBIfam" id="TIGR03317">
    <property type="entry name" value="ygfZ_signature"/>
    <property type="match status" value="1"/>
</dbReference>
<dbReference type="InterPro" id="IPR045179">
    <property type="entry name" value="YgfZ/GcvT"/>
</dbReference>
<evidence type="ECO:0000313" key="2">
    <source>
        <dbReference type="Proteomes" id="UP000253628"/>
    </source>
</evidence>
<dbReference type="PANTHER" id="PTHR22602:SF0">
    <property type="entry name" value="TRANSFERASE CAF17, MITOCHONDRIAL-RELATED"/>
    <property type="match status" value="1"/>
</dbReference>
<keyword evidence="2" id="KW-1185">Reference proteome</keyword>
<dbReference type="AlphaFoldDB" id="A0A366HJ63"/>
<dbReference type="EMBL" id="QNRQ01000001">
    <property type="protein sequence ID" value="RBP42990.1"/>
    <property type="molecule type" value="Genomic_DNA"/>
</dbReference>
<dbReference type="Gene3D" id="2.40.30.160">
    <property type="match status" value="1"/>
</dbReference>
<evidence type="ECO:0000313" key="1">
    <source>
        <dbReference type="EMBL" id="RBP42990.1"/>
    </source>
</evidence>
<gene>
    <name evidence="1" type="ORF">DFR37_101115</name>
</gene>
<accession>A0A366HJ63</accession>
<dbReference type="GO" id="GO:0016226">
    <property type="term" value="P:iron-sulfur cluster assembly"/>
    <property type="evidence" value="ECO:0007669"/>
    <property type="project" value="TreeGrafter"/>
</dbReference>
<dbReference type="Gene3D" id="3.30.70.1400">
    <property type="entry name" value="Aminomethyltransferase beta-barrel domains"/>
    <property type="match status" value="1"/>
</dbReference>